<feature type="domain" description="Ricin B lectin" evidence="6">
    <location>
        <begin position="391"/>
        <end position="511"/>
    </location>
</feature>
<evidence type="ECO:0000256" key="4">
    <source>
        <dbReference type="ARBA" id="ARBA00023157"/>
    </source>
</evidence>
<dbReference type="Pfam" id="PF00535">
    <property type="entry name" value="Glycos_transf_2"/>
    <property type="match status" value="1"/>
</dbReference>
<keyword evidence="5" id="KW-1133">Transmembrane helix</keyword>
<dbReference type="PANTHER" id="PTHR11675:SF126">
    <property type="entry name" value="RICIN B LECTIN DOMAIN-CONTAINING PROTEIN"/>
    <property type="match status" value="1"/>
</dbReference>
<dbReference type="PROSITE" id="PS50231">
    <property type="entry name" value="RICIN_B_LECTIN"/>
    <property type="match status" value="1"/>
</dbReference>
<keyword evidence="5" id="KW-0812">Transmembrane</keyword>
<evidence type="ECO:0000256" key="2">
    <source>
        <dbReference type="ARBA" id="ARBA00022734"/>
    </source>
</evidence>
<evidence type="ECO:0000256" key="5">
    <source>
        <dbReference type="RuleBase" id="RU361242"/>
    </source>
</evidence>
<evidence type="ECO:0000313" key="7">
    <source>
        <dbReference type="EMBL" id="KAJ8304612.1"/>
    </source>
</evidence>
<dbReference type="SUPFAM" id="SSF53448">
    <property type="entry name" value="Nucleotide-diphospho-sugar transferases"/>
    <property type="match status" value="1"/>
</dbReference>
<comment type="similarity">
    <text evidence="5">Belongs to the glycosyltransferase 2 family. GalNAc-T subfamily.</text>
</comment>
<dbReference type="EMBL" id="JARBDR010000903">
    <property type="protein sequence ID" value="KAJ8304612.1"/>
    <property type="molecule type" value="Genomic_DNA"/>
</dbReference>
<evidence type="ECO:0000256" key="1">
    <source>
        <dbReference type="ARBA" id="ARBA00004323"/>
    </source>
</evidence>
<comment type="cofactor">
    <cofactor evidence="5">
        <name>Mn(2+)</name>
        <dbReference type="ChEBI" id="CHEBI:29035"/>
    </cofactor>
</comment>
<dbReference type="InterPro" id="IPR035992">
    <property type="entry name" value="Ricin_B-like_lectins"/>
</dbReference>
<keyword evidence="5" id="KW-0328">Glycosyltransferase</keyword>
<reference evidence="7 8" key="1">
    <citation type="submission" date="2022-12" db="EMBL/GenBank/DDBJ databases">
        <title>Chromosome-level genome of Tegillarca granosa.</title>
        <authorList>
            <person name="Kim J."/>
        </authorList>
    </citation>
    <scope>NUCLEOTIDE SEQUENCE [LARGE SCALE GENOMIC DNA]</scope>
    <source>
        <strain evidence="7">Teg-2019</strain>
        <tissue evidence="7">Adductor muscle</tissue>
    </source>
</reference>
<proteinExistence type="inferred from homology"/>
<feature type="transmembrane region" description="Helical" evidence="5">
    <location>
        <begin position="7"/>
        <end position="24"/>
    </location>
</feature>
<name>A0ABQ9EH59_TEGGR</name>
<protein>
    <recommendedName>
        <fullName evidence="5">Polypeptide N-acetylgalactosaminyltransferase</fullName>
        <ecNumber evidence="5">2.4.1.-</ecNumber>
    </recommendedName>
    <alternativeName>
        <fullName evidence="5">Protein-UDP acetylgalactosaminyltransferase</fullName>
    </alternativeName>
</protein>
<comment type="subcellular location">
    <subcellularLocation>
        <location evidence="1 5">Golgi apparatus membrane</location>
        <topology evidence="1 5">Single-pass type II membrane protein</topology>
    </subcellularLocation>
</comment>
<dbReference type="Proteomes" id="UP001217089">
    <property type="component" value="Unassembled WGS sequence"/>
</dbReference>
<dbReference type="Pfam" id="PF00652">
    <property type="entry name" value="Ricin_B_lectin"/>
    <property type="match status" value="1"/>
</dbReference>
<accession>A0ABQ9EH59</accession>
<dbReference type="Gene3D" id="3.90.550.10">
    <property type="entry name" value="Spore Coat Polysaccharide Biosynthesis Protein SpsA, Chain A"/>
    <property type="match status" value="1"/>
</dbReference>
<keyword evidence="5" id="KW-0808">Transferase</keyword>
<dbReference type="InterPro" id="IPR000772">
    <property type="entry name" value="Ricin_B_lectin"/>
</dbReference>
<dbReference type="InterPro" id="IPR029044">
    <property type="entry name" value="Nucleotide-diphossugar_trans"/>
</dbReference>
<keyword evidence="5" id="KW-0472">Membrane</keyword>
<evidence type="ECO:0000256" key="3">
    <source>
        <dbReference type="ARBA" id="ARBA00023034"/>
    </source>
</evidence>
<gene>
    <name evidence="7" type="ORF">KUTeg_018195</name>
</gene>
<dbReference type="InterPro" id="IPR001173">
    <property type="entry name" value="Glyco_trans_2-like"/>
</dbReference>
<keyword evidence="5" id="KW-0464">Manganese</keyword>
<evidence type="ECO:0000259" key="6">
    <source>
        <dbReference type="SMART" id="SM00458"/>
    </source>
</evidence>
<evidence type="ECO:0000313" key="8">
    <source>
        <dbReference type="Proteomes" id="UP001217089"/>
    </source>
</evidence>
<comment type="pathway">
    <text evidence="5">Protein modification; protein glycosylation.</text>
</comment>
<dbReference type="Gene3D" id="2.80.10.50">
    <property type="match status" value="1"/>
</dbReference>
<dbReference type="EC" id="2.4.1.-" evidence="5"/>
<keyword evidence="2 5" id="KW-0430">Lectin</keyword>
<comment type="caution">
    <text evidence="7">The sequence shown here is derived from an EMBL/GenBank/DDBJ whole genome shotgun (WGS) entry which is preliminary data.</text>
</comment>
<sequence>MRLAYRYVTLVTVVILFIGSVIYWKRKSSEANDVIDWGPDALFYHSASGGGITNQCLHGSDLDQKRENRFKLRRKYNLNVCLSDVVPLNRPVPDSRPKGCQDIHYQVDELPSASIVITFHNEWPSLLFRTVYSVIQRTPKEHYSNGIVKLIRLKTRQGLIRSRLEGIKRVTGEVVVFLDSHMEVNNQWLEPLLAEIKKDDHVVAEGNLDYINTETLRYEFIPGYKIRYGFDWRLRVFGTLFRNDQLDGKKETDTLPGVVLVGSGFAISVKYLKRLGTYDSGMKIYGGENLELSWRIWLCGGRIVQVPCSQIGHIERDQPYTFPEGRQNIEMHNYKRAVEIWLDDYKKYVYNTYPKMNEIEIEDIYNRLQLKEKLKCKPFSWFLDNIWPELFAYDRKLRKLDTKMCLDNENHVLSEPKFLETRRCSDSDSQIFALTTKQQLRTTLHCVTVKKEDRDYVPWLQRCLEIDDKWSMIKDVQLKHQGTGLCLELLQNGLVMNSCNSNNNYQIWSFQHKSSTTD</sequence>
<organism evidence="7 8">
    <name type="scientific">Tegillarca granosa</name>
    <name type="common">Malaysian cockle</name>
    <name type="synonym">Anadara granosa</name>
    <dbReference type="NCBI Taxonomy" id="220873"/>
    <lineage>
        <taxon>Eukaryota</taxon>
        <taxon>Metazoa</taxon>
        <taxon>Spiralia</taxon>
        <taxon>Lophotrochozoa</taxon>
        <taxon>Mollusca</taxon>
        <taxon>Bivalvia</taxon>
        <taxon>Autobranchia</taxon>
        <taxon>Pteriomorphia</taxon>
        <taxon>Arcoida</taxon>
        <taxon>Arcoidea</taxon>
        <taxon>Arcidae</taxon>
        <taxon>Tegillarca</taxon>
    </lineage>
</organism>
<dbReference type="SUPFAM" id="SSF50370">
    <property type="entry name" value="Ricin B-like lectins"/>
    <property type="match status" value="1"/>
</dbReference>
<keyword evidence="3 5" id="KW-0333">Golgi apparatus</keyword>
<keyword evidence="4 5" id="KW-1015">Disulfide bond</keyword>
<keyword evidence="8" id="KW-1185">Reference proteome</keyword>
<dbReference type="SMART" id="SM00458">
    <property type="entry name" value="RICIN"/>
    <property type="match status" value="1"/>
</dbReference>
<dbReference type="PANTHER" id="PTHR11675">
    <property type="entry name" value="N-ACETYLGALACTOSAMINYLTRANSFERASE"/>
    <property type="match status" value="1"/>
</dbReference>